<reference evidence="2" key="2">
    <citation type="submission" date="2015-05" db="EMBL/GenBank/DDBJ databases">
        <title>Complete genome sequence of Corynebacterium mustelae DSM 45274, isolated from various tissues of a male ferret with lethal sepsis.</title>
        <authorList>
            <person name="Ruckert C."/>
            <person name="Albersmeier A."/>
            <person name="Winkler A."/>
            <person name="Tauch A."/>
        </authorList>
    </citation>
    <scope>NUCLEOTIDE SEQUENCE [LARGE SCALE GENOMIC DNA]</scope>
    <source>
        <strain evidence="2">DSM 45274</strain>
    </source>
</reference>
<gene>
    <name evidence="1" type="ORF">CMUST_01130</name>
</gene>
<dbReference type="EMBL" id="CP011542">
    <property type="protein sequence ID" value="AKK04576.1"/>
    <property type="molecule type" value="Genomic_DNA"/>
</dbReference>
<dbReference type="Proteomes" id="UP000035199">
    <property type="component" value="Chromosome"/>
</dbReference>
<dbReference type="AlphaFoldDB" id="A0A0G3GTS6"/>
<dbReference type="STRING" id="571915.CMUST_01130"/>
<name>A0A0G3GTS6_9CORY</name>
<keyword evidence="2" id="KW-1185">Reference proteome</keyword>
<evidence type="ECO:0000313" key="2">
    <source>
        <dbReference type="Proteomes" id="UP000035199"/>
    </source>
</evidence>
<dbReference type="PATRIC" id="fig|571915.4.peg.230"/>
<accession>A0A0G3GTS6</accession>
<reference evidence="1 2" key="1">
    <citation type="journal article" date="2015" name="Genome Announc.">
        <title>Complete Genome Sequence of the Type Strain Corynebacterium mustelae DSM 45274, Isolated from Various Tissues of a Male Ferret with Lethal Sepsis.</title>
        <authorList>
            <person name="Ruckert C."/>
            <person name="Eimer J."/>
            <person name="Winkler A."/>
            <person name="Tauch A."/>
        </authorList>
    </citation>
    <scope>NUCLEOTIDE SEQUENCE [LARGE SCALE GENOMIC DNA]</scope>
    <source>
        <strain evidence="1 2">DSM 45274</strain>
    </source>
</reference>
<protein>
    <submittedName>
        <fullName evidence="1">Uncharacterized protein</fullName>
    </submittedName>
</protein>
<dbReference type="KEGG" id="cmv:CMUST_01130"/>
<evidence type="ECO:0000313" key="1">
    <source>
        <dbReference type="EMBL" id="AKK04576.1"/>
    </source>
</evidence>
<sequence length="107" mass="12293">MRRVQEVRRVVYPGSGKLVSVAFTKDLPSHVEMGDIRASVPQFFVTHEVMSTRMVQIHGRSFAKIIDIEQWVLSYIAADYRKQAQDLGELLQWVKELGADIEEPTYV</sequence>
<organism evidence="1 2">
    <name type="scientific">Corynebacterium mustelae</name>
    <dbReference type="NCBI Taxonomy" id="571915"/>
    <lineage>
        <taxon>Bacteria</taxon>
        <taxon>Bacillati</taxon>
        <taxon>Actinomycetota</taxon>
        <taxon>Actinomycetes</taxon>
        <taxon>Mycobacteriales</taxon>
        <taxon>Corynebacteriaceae</taxon>
        <taxon>Corynebacterium</taxon>
    </lineage>
</organism>
<proteinExistence type="predicted"/>